<accession>A0A0A9CSQ2</accession>
<reference evidence="2" key="1">
    <citation type="submission" date="2014-09" db="EMBL/GenBank/DDBJ databases">
        <authorList>
            <person name="Magalhaes I.L.F."/>
            <person name="Oliveira U."/>
            <person name="Santos F.R."/>
            <person name="Vidigal T.H.D.A."/>
            <person name="Brescovit A.D."/>
            <person name="Santos A.J."/>
        </authorList>
    </citation>
    <scope>NUCLEOTIDE SEQUENCE</scope>
    <source>
        <tissue evidence="2">Shoot tissue taken approximately 20 cm above the soil surface</tissue>
    </source>
</reference>
<keyword evidence="1" id="KW-0472">Membrane</keyword>
<keyword evidence="1" id="KW-0812">Transmembrane</keyword>
<protein>
    <submittedName>
        <fullName evidence="2">Uncharacterized protein</fullName>
    </submittedName>
</protein>
<keyword evidence="1" id="KW-1133">Transmembrane helix</keyword>
<evidence type="ECO:0000313" key="2">
    <source>
        <dbReference type="EMBL" id="JAD77463.1"/>
    </source>
</evidence>
<sequence>MRTAVDPKPHRMIFTDGFIRHLGPQRKGCRNASRQLILLSGFVASNKAKRFQPAPQCLSSICKPIFPDGEFWERIGTRNSRKQDGSFPFVKNDLNLKKVEEFISSLKTIFAMMKPTHLMSNAIIIFRLSSLLASVLLLGSLS</sequence>
<dbReference type="EMBL" id="GBRH01220432">
    <property type="protein sequence ID" value="JAD77463.1"/>
    <property type="molecule type" value="Transcribed_RNA"/>
</dbReference>
<feature type="transmembrane region" description="Helical" evidence="1">
    <location>
        <begin position="122"/>
        <end position="141"/>
    </location>
</feature>
<name>A0A0A9CSQ2_ARUDO</name>
<evidence type="ECO:0000256" key="1">
    <source>
        <dbReference type="SAM" id="Phobius"/>
    </source>
</evidence>
<reference evidence="2" key="2">
    <citation type="journal article" date="2015" name="Data Brief">
        <title>Shoot transcriptome of the giant reed, Arundo donax.</title>
        <authorList>
            <person name="Barrero R.A."/>
            <person name="Guerrero F.D."/>
            <person name="Moolhuijzen P."/>
            <person name="Goolsby J.A."/>
            <person name="Tidwell J."/>
            <person name="Bellgard S.E."/>
            <person name="Bellgard M.I."/>
        </authorList>
    </citation>
    <scope>NUCLEOTIDE SEQUENCE</scope>
    <source>
        <tissue evidence="2">Shoot tissue taken approximately 20 cm above the soil surface</tissue>
    </source>
</reference>
<proteinExistence type="predicted"/>
<dbReference type="AlphaFoldDB" id="A0A0A9CSQ2"/>
<organism evidence="2">
    <name type="scientific">Arundo donax</name>
    <name type="common">Giant reed</name>
    <name type="synonym">Donax arundinaceus</name>
    <dbReference type="NCBI Taxonomy" id="35708"/>
    <lineage>
        <taxon>Eukaryota</taxon>
        <taxon>Viridiplantae</taxon>
        <taxon>Streptophyta</taxon>
        <taxon>Embryophyta</taxon>
        <taxon>Tracheophyta</taxon>
        <taxon>Spermatophyta</taxon>
        <taxon>Magnoliopsida</taxon>
        <taxon>Liliopsida</taxon>
        <taxon>Poales</taxon>
        <taxon>Poaceae</taxon>
        <taxon>PACMAD clade</taxon>
        <taxon>Arundinoideae</taxon>
        <taxon>Arundineae</taxon>
        <taxon>Arundo</taxon>
    </lineage>
</organism>